<evidence type="ECO:0000313" key="1">
    <source>
        <dbReference type="EMBL" id="TCS38158.1"/>
    </source>
</evidence>
<proteinExistence type="predicted"/>
<name>A0A4R3HY79_9GAMM</name>
<comment type="caution">
    <text evidence="1">The sequence shown here is derived from an EMBL/GenBank/DDBJ whole genome shotgun (WGS) entry which is preliminary data.</text>
</comment>
<dbReference type="Proteomes" id="UP000295793">
    <property type="component" value="Unassembled WGS sequence"/>
</dbReference>
<dbReference type="EMBL" id="SLZR01000017">
    <property type="protein sequence ID" value="TCS38158.1"/>
    <property type="molecule type" value="Genomic_DNA"/>
</dbReference>
<dbReference type="AlphaFoldDB" id="A0A4R3HY79"/>
<protein>
    <recommendedName>
        <fullName evidence="3">LVIVD repeat-containing protein</fullName>
    </recommendedName>
</protein>
<evidence type="ECO:0008006" key="3">
    <source>
        <dbReference type="Google" id="ProtNLM"/>
    </source>
</evidence>
<organism evidence="1 2">
    <name type="scientific">Reinekea marinisedimentorum</name>
    <dbReference type="NCBI Taxonomy" id="230495"/>
    <lineage>
        <taxon>Bacteria</taxon>
        <taxon>Pseudomonadati</taxon>
        <taxon>Pseudomonadota</taxon>
        <taxon>Gammaproteobacteria</taxon>
        <taxon>Oceanospirillales</taxon>
        <taxon>Saccharospirillaceae</taxon>
        <taxon>Reinekea</taxon>
    </lineage>
</organism>
<gene>
    <name evidence="1" type="ORF">BCF53_11786</name>
</gene>
<evidence type="ECO:0000313" key="2">
    <source>
        <dbReference type="Proteomes" id="UP000295793"/>
    </source>
</evidence>
<sequence>MKRLLLVGLTLSLLGCFDDSSSTSGDAYIDASLAIATQTSDYETSDIALANYDDNNQVIEGDLATTNPADIGITIYNGDVYRIGRYGYDNLTKFSWDADLEELVYQWQYSVQADDGTGNPQDYIVYNSNVGYISLYDSAYLLKVNPSETNADDFILSEINLSQFAYSGTYPNMTDMVIVGDKLYVLLERLDGWNVVDESWVVVLDAETGNIVKPNDSSSIFDPSMDTLTSDYYINLGTSNAGNFSVYNDTVYVVGRGDYYNSAGAKADDSAIVSFVPNDSGDDIVVTTLIDESYDDGSITIEGNIYSVNVNNDGDIYFSTYVSWGSNNVYFADSLGGNVAQIDLGDSSSYNVSDIANGGSYVYISVHAQFDGTEEPGIKVFDPTTSAVSDRLYGVEDDLFIQTTYNPTQIEVF</sequence>
<dbReference type="PROSITE" id="PS51257">
    <property type="entry name" value="PROKAR_LIPOPROTEIN"/>
    <property type="match status" value="1"/>
</dbReference>
<reference evidence="1 2" key="1">
    <citation type="submission" date="2019-03" db="EMBL/GenBank/DDBJ databases">
        <title>Genomic Encyclopedia of Archaeal and Bacterial Type Strains, Phase II (KMG-II): from individual species to whole genera.</title>
        <authorList>
            <person name="Goeker M."/>
        </authorList>
    </citation>
    <scope>NUCLEOTIDE SEQUENCE [LARGE SCALE GENOMIC DNA]</scope>
    <source>
        <strain evidence="1 2">DSM 15388</strain>
    </source>
</reference>
<dbReference type="RefSeq" id="WP_132703157.1">
    <property type="nucleotide sequence ID" value="NZ_SLZR01000017.1"/>
</dbReference>
<dbReference type="OrthoDB" id="7057448at2"/>
<accession>A0A4R3HY79</accession>
<keyword evidence="2" id="KW-1185">Reference proteome</keyword>